<evidence type="ECO:0000313" key="8">
    <source>
        <dbReference type="Proteomes" id="UP000677054"/>
    </source>
</evidence>
<dbReference type="EMBL" id="CAJPEV010002462">
    <property type="protein sequence ID" value="CAG0896975.1"/>
    <property type="molecule type" value="Genomic_DNA"/>
</dbReference>
<accession>A0A7R9FNM7</accession>
<evidence type="ECO:0000256" key="5">
    <source>
        <dbReference type="ARBA" id="ARBA00023136"/>
    </source>
</evidence>
<dbReference type="InterPro" id="IPR036259">
    <property type="entry name" value="MFS_trans_sf"/>
</dbReference>
<feature type="transmembrane region" description="Helical" evidence="6">
    <location>
        <begin position="158"/>
        <end position="180"/>
    </location>
</feature>
<evidence type="ECO:0000256" key="4">
    <source>
        <dbReference type="ARBA" id="ARBA00022989"/>
    </source>
</evidence>
<feature type="transmembrane region" description="Helical" evidence="6">
    <location>
        <begin position="127"/>
        <end position="146"/>
    </location>
</feature>
<proteinExistence type="predicted"/>
<dbReference type="SUPFAM" id="SSF103473">
    <property type="entry name" value="MFS general substrate transporter"/>
    <property type="match status" value="1"/>
</dbReference>
<reference evidence="7" key="1">
    <citation type="submission" date="2020-11" db="EMBL/GenBank/DDBJ databases">
        <authorList>
            <person name="Tran Van P."/>
        </authorList>
    </citation>
    <scope>NUCLEOTIDE SEQUENCE</scope>
</reference>
<evidence type="ECO:0000256" key="1">
    <source>
        <dbReference type="ARBA" id="ARBA00004141"/>
    </source>
</evidence>
<feature type="transmembrane region" description="Helical" evidence="6">
    <location>
        <begin position="221"/>
        <end position="244"/>
    </location>
</feature>
<dbReference type="Proteomes" id="UP000677054">
    <property type="component" value="Unassembled WGS sequence"/>
</dbReference>
<organism evidence="7">
    <name type="scientific">Darwinula stevensoni</name>
    <dbReference type="NCBI Taxonomy" id="69355"/>
    <lineage>
        <taxon>Eukaryota</taxon>
        <taxon>Metazoa</taxon>
        <taxon>Ecdysozoa</taxon>
        <taxon>Arthropoda</taxon>
        <taxon>Crustacea</taxon>
        <taxon>Oligostraca</taxon>
        <taxon>Ostracoda</taxon>
        <taxon>Podocopa</taxon>
        <taxon>Podocopida</taxon>
        <taxon>Darwinulocopina</taxon>
        <taxon>Darwinuloidea</taxon>
        <taxon>Darwinulidae</taxon>
        <taxon>Darwinula</taxon>
    </lineage>
</organism>
<feature type="transmembrane region" description="Helical" evidence="6">
    <location>
        <begin position="12"/>
        <end position="30"/>
    </location>
</feature>
<dbReference type="EMBL" id="LR901979">
    <property type="protein sequence ID" value="CAD7249729.1"/>
    <property type="molecule type" value="Genomic_DNA"/>
</dbReference>
<protein>
    <submittedName>
        <fullName evidence="7">Uncharacterized protein</fullName>
    </submittedName>
</protein>
<sequence>MKSCFLLRILQGVGYVLFATTIFTLVVHFFPKSMGTVLLGGFKLPFIVLGTTQMIASLLAFPALPSSSLRDFQSVDLPRMKPFLFHLSSWVVCLAVVVVSSACAFFYPVLQPHVEAAFGMTEGTTPLMYLVLAGTYCVTGFLSGYISDYYPQWRKAQLGIAFLAIAFSFLLLGPASFLHIPRSLGLLIGSLVLTGASFSFSLIPTYAIINEEARLAGYDDNIGTASLMSGMWNSMFSLGITLYFEDFFSPLCGEAVGPAVSGALYDVSDFSTAAIVFAGICFGTSILHTNVYESEVFKIEHHEEIKVGQRKS</sequence>
<keyword evidence="5 6" id="KW-0472">Membrane</keyword>
<dbReference type="AlphaFoldDB" id="A0A7R9FNM7"/>
<evidence type="ECO:0000256" key="6">
    <source>
        <dbReference type="SAM" id="Phobius"/>
    </source>
</evidence>
<feature type="transmembrane region" description="Helical" evidence="6">
    <location>
        <begin position="186"/>
        <end position="209"/>
    </location>
</feature>
<dbReference type="OrthoDB" id="446368at2759"/>
<name>A0A7R9FNM7_9CRUS</name>
<feature type="transmembrane region" description="Helical" evidence="6">
    <location>
        <begin position="270"/>
        <end position="292"/>
    </location>
</feature>
<gene>
    <name evidence="7" type="ORF">DSTB1V02_LOCUS9516</name>
</gene>
<keyword evidence="4 6" id="KW-1133">Transmembrane helix</keyword>
<evidence type="ECO:0000313" key="7">
    <source>
        <dbReference type="EMBL" id="CAD7249729.1"/>
    </source>
</evidence>
<dbReference type="PANTHER" id="PTHR23506:SF28">
    <property type="entry name" value="MFS-TYPE TRANSPORTER SLC18B1-LIKE PROTEIN"/>
    <property type="match status" value="1"/>
</dbReference>
<dbReference type="InterPro" id="IPR050930">
    <property type="entry name" value="MFS_Vesicular_Transporter"/>
</dbReference>
<keyword evidence="2" id="KW-0813">Transport</keyword>
<feature type="transmembrane region" description="Helical" evidence="6">
    <location>
        <begin position="84"/>
        <end position="107"/>
    </location>
</feature>
<keyword evidence="8" id="KW-1185">Reference proteome</keyword>
<dbReference type="PANTHER" id="PTHR23506">
    <property type="entry name" value="GH10249P"/>
    <property type="match status" value="1"/>
</dbReference>
<dbReference type="Gene3D" id="1.20.1250.20">
    <property type="entry name" value="MFS general substrate transporter like domains"/>
    <property type="match status" value="1"/>
</dbReference>
<evidence type="ECO:0000256" key="2">
    <source>
        <dbReference type="ARBA" id="ARBA00022448"/>
    </source>
</evidence>
<dbReference type="GO" id="GO:0022857">
    <property type="term" value="F:transmembrane transporter activity"/>
    <property type="evidence" value="ECO:0007669"/>
    <property type="project" value="TreeGrafter"/>
</dbReference>
<dbReference type="GO" id="GO:0016020">
    <property type="term" value="C:membrane"/>
    <property type="evidence" value="ECO:0007669"/>
    <property type="project" value="UniProtKB-SubCell"/>
</dbReference>
<keyword evidence="3 6" id="KW-0812">Transmembrane</keyword>
<comment type="subcellular location">
    <subcellularLocation>
        <location evidence="1">Membrane</location>
        <topology evidence="1">Multi-pass membrane protein</topology>
    </subcellularLocation>
</comment>
<evidence type="ECO:0000256" key="3">
    <source>
        <dbReference type="ARBA" id="ARBA00022692"/>
    </source>
</evidence>
<feature type="transmembrane region" description="Helical" evidence="6">
    <location>
        <begin position="42"/>
        <end position="64"/>
    </location>
</feature>